<dbReference type="Pfam" id="PF01569">
    <property type="entry name" value="PAP2"/>
    <property type="match status" value="1"/>
</dbReference>
<keyword evidence="2" id="KW-1133">Transmembrane helix</keyword>
<organism evidence="4 5">
    <name type="scientific">Geodermatophilus normandii</name>
    <dbReference type="NCBI Taxonomy" id="1137989"/>
    <lineage>
        <taxon>Bacteria</taxon>
        <taxon>Bacillati</taxon>
        <taxon>Actinomycetota</taxon>
        <taxon>Actinomycetes</taxon>
        <taxon>Geodermatophilales</taxon>
        <taxon>Geodermatophilaceae</taxon>
        <taxon>Geodermatophilus</taxon>
    </lineage>
</organism>
<dbReference type="SUPFAM" id="SSF48317">
    <property type="entry name" value="Acid phosphatase/Vanadium-dependent haloperoxidase"/>
    <property type="match status" value="1"/>
</dbReference>
<keyword evidence="5" id="KW-1185">Reference proteome</keyword>
<keyword evidence="2" id="KW-0472">Membrane</keyword>
<feature type="transmembrane region" description="Helical" evidence="2">
    <location>
        <begin position="61"/>
        <end position="83"/>
    </location>
</feature>
<dbReference type="AlphaFoldDB" id="A0A317QHT5"/>
<dbReference type="GO" id="GO:0004672">
    <property type="term" value="F:protein kinase activity"/>
    <property type="evidence" value="ECO:0007669"/>
    <property type="project" value="InterPro"/>
</dbReference>
<evidence type="ECO:0000256" key="2">
    <source>
        <dbReference type="SAM" id="Phobius"/>
    </source>
</evidence>
<name>A0A317QHT5_9ACTN</name>
<dbReference type="SMART" id="SM00014">
    <property type="entry name" value="acidPPc"/>
    <property type="match status" value="1"/>
</dbReference>
<feature type="transmembrane region" description="Helical" evidence="2">
    <location>
        <begin position="554"/>
        <end position="575"/>
    </location>
</feature>
<dbReference type="SUPFAM" id="SSF56112">
    <property type="entry name" value="Protein kinase-like (PK-like)"/>
    <property type="match status" value="1"/>
</dbReference>
<feature type="transmembrane region" description="Helical" evidence="2">
    <location>
        <begin position="110"/>
        <end position="133"/>
    </location>
</feature>
<evidence type="ECO:0000313" key="5">
    <source>
        <dbReference type="Proteomes" id="UP000246661"/>
    </source>
</evidence>
<feature type="transmembrane region" description="Helical" evidence="2">
    <location>
        <begin position="235"/>
        <end position="254"/>
    </location>
</feature>
<dbReference type="RefSeq" id="WP_110005174.1">
    <property type="nucleotide sequence ID" value="NZ_QGTX01000001.1"/>
</dbReference>
<dbReference type="InterPro" id="IPR011009">
    <property type="entry name" value="Kinase-like_dom_sf"/>
</dbReference>
<accession>A0A317QHT5</accession>
<proteinExistence type="predicted"/>
<reference evidence="5" key="1">
    <citation type="submission" date="2018-05" db="EMBL/GenBank/DDBJ databases">
        <authorList>
            <person name="Klenk H.-P."/>
            <person name="Huntemann M."/>
            <person name="Clum A."/>
            <person name="Pillay M."/>
            <person name="Palaniappan K."/>
            <person name="Varghese N."/>
            <person name="Mikhailova N."/>
            <person name="Stamatis D."/>
            <person name="Reddy T."/>
            <person name="Daum C."/>
            <person name="Shapiro N."/>
            <person name="Ivanova N."/>
            <person name="Kyrpides N."/>
            <person name="Woyke T."/>
        </authorList>
    </citation>
    <scope>NUCLEOTIDE SEQUENCE [LARGE SCALE GENOMIC DNA]</scope>
    <source>
        <strain evidence="5">DSM 45417</strain>
    </source>
</reference>
<feature type="transmembrane region" description="Helical" evidence="2">
    <location>
        <begin position="140"/>
        <end position="161"/>
    </location>
</feature>
<evidence type="ECO:0000256" key="1">
    <source>
        <dbReference type="SAM" id="MobiDB-lite"/>
    </source>
</evidence>
<evidence type="ECO:0000259" key="3">
    <source>
        <dbReference type="SMART" id="SM00014"/>
    </source>
</evidence>
<dbReference type="OrthoDB" id="5242664at2"/>
<dbReference type="EMBL" id="QGTX01000001">
    <property type="protein sequence ID" value="PWW22583.1"/>
    <property type="molecule type" value="Genomic_DNA"/>
</dbReference>
<keyword evidence="2" id="KW-0812">Transmembrane</keyword>
<dbReference type="Gene3D" id="1.20.144.10">
    <property type="entry name" value="Phosphatidic acid phosphatase type 2/haloperoxidase"/>
    <property type="match status" value="1"/>
</dbReference>
<dbReference type="InterPro" id="IPR036938">
    <property type="entry name" value="PAP2/HPO_sf"/>
</dbReference>
<dbReference type="InterPro" id="IPR008271">
    <property type="entry name" value="Ser/Thr_kinase_AS"/>
</dbReference>
<protein>
    <submittedName>
        <fullName evidence="4">PAP2 superfamily protein</fullName>
    </submittedName>
</protein>
<feature type="domain" description="Phosphatidic acid phosphatase type 2/haloperoxidase" evidence="3">
    <location>
        <begin position="141"/>
        <end position="250"/>
    </location>
</feature>
<feature type="region of interest" description="Disordered" evidence="1">
    <location>
        <begin position="1"/>
        <end position="52"/>
    </location>
</feature>
<evidence type="ECO:0000313" key="4">
    <source>
        <dbReference type="EMBL" id="PWW22583.1"/>
    </source>
</evidence>
<dbReference type="PROSITE" id="PS00108">
    <property type="entry name" value="PROTEIN_KINASE_ST"/>
    <property type="match status" value="1"/>
</dbReference>
<comment type="caution">
    <text evidence="4">The sequence shown here is derived from an EMBL/GenBank/DDBJ whole genome shotgun (WGS) entry which is preliminary data.</text>
</comment>
<feature type="compositionally biased region" description="Low complexity" evidence="1">
    <location>
        <begin position="1"/>
        <end position="23"/>
    </location>
</feature>
<feature type="transmembrane region" description="Helical" evidence="2">
    <location>
        <begin position="181"/>
        <end position="199"/>
    </location>
</feature>
<dbReference type="Proteomes" id="UP000246661">
    <property type="component" value="Unassembled WGS sequence"/>
</dbReference>
<dbReference type="InterPro" id="IPR000326">
    <property type="entry name" value="PAP2/HPO"/>
</dbReference>
<dbReference type="Gene3D" id="1.10.510.10">
    <property type="entry name" value="Transferase(Phosphotransferase) domain 1"/>
    <property type="match status" value="1"/>
</dbReference>
<gene>
    <name evidence="4" type="ORF">JD79_01741</name>
</gene>
<sequence length="578" mass="63512">MAATTRAPTTPAPPASAAAEQPARGQVRRPDPPPIQRVRRRRRPSGEPPPLPRHLNASGKLWLALSGVVLVSLVVVVTTRSVAFFDLLDTRVLQGIAEIRSPGLTRVAEVAGVLGTSRAIHVLWLLNIAVLAVFRRWRHLFIWIVVGLLVINVAATAAATLQRPRPYEVEVIGPWLGYSMPSLPMTVLATFLVSSLYSLVPAGRRRNAAKWVVLVLLLVTAASRLYLAQDHPTDVVAGVVLGVAAPLAAFRLLTPNEVYPVRYRRGSPAHLDVTGARGEAITRALQDQLGVVATSVTPFGLSGSGGSTPLKITVKAGGDEESCIFGKLYAATHVRSDRWFKLGRTLLYGRLEDEKPYHSVRRLVQYEDYVLRLLSDSGLPVPHPLGIVEITPEREYLLVTEFLQGAREIGEADVDEGVIDQGLAVVRRMWEIGMAHRDIKPANLMVRDGTLFLIDSAFAEIRPSPWRQAVDLANMLLVLALRTDAATVYARARLQFSDEEIAEAFAATRGLTMPSQLRRMLRAQGRDLHKEFLDLLPYRLPPVRIQRWTWRRAGLSLVTVVALLVTVGVVIDLLGSPL</sequence>
<feature type="transmembrane region" description="Helical" evidence="2">
    <location>
        <begin position="211"/>
        <end position="229"/>
    </location>
</feature>